<evidence type="ECO:0000313" key="3">
    <source>
        <dbReference type="Proteomes" id="UP000467214"/>
    </source>
</evidence>
<dbReference type="SUPFAM" id="SSF144020">
    <property type="entry name" value="FdhE-like"/>
    <property type="match status" value="1"/>
</dbReference>
<sequence>MERTPAAIDQPNAHPYPRSGRSDGHPVARRVADDLATLMPDAAIEEEGFVRSGIHPFLFPGS</sequence>
<dbReference type="InterPro" id="IPR024064">
    <property type="entry name" value="FdhE-like_sf"/>
</dbReference>
<reference evidence="2 3" key="1">
    <citation type="submission" date="2019-12" db="EMBL/GenBank/DDBJ databases">
        <title>Neisseriaceae gen. nov. sp. Genome sequencing and assembly.</title>
        <authorList>
            <person name="Liu Z."/>
            <person name="Li A."/>
        </authorList>
    </citation>
    <scope>NUCLEOTIDE SEQUENCE [LARGE SCALE GENOMIC DNA]</scope>
    <source>
        <strain evidence="2 3">B2N2-7</strain>
    </source>
</reference>
<keyword evidence="3" id="KW-1185">Reference proteome</keyword>
<dbReference type="RefSeq" id="WP_160794463.1">
    <property type="nucleotide sequence ID" value="NZ_WSSB01000001.1"/>
</dbReference>
<accession>A0A845BN86</accession>
<gene>
    <name evidence="2" type="primary">fdhE</name>
    <name evidence="2" type="ORF">GQF02_02070</name>
</gene>
<organism evidence="2 3">
    <name type="scientific">Craterilacuibacter sinensis</name>
    <dbReference type="NCBI Taxonomy" id="2686017"/>
    <lineage>
        <taxon>Bacteria</taxon>
        <taxon>Pseudomonadati</taxon>
        <taxon>Pseudomonadota</taxon>
        <taxon>Betaproteobacteria</taxon>
        <taxon>Neisseriales</taxon>
        <taxon>Neisseriaceae</taxon>
        <taxon>Craterilacuibacter</taxon>
    </lineage>
</organism>
<evidence type="ECO:0000256" key="1">
    <source>
        <dbReference type="SAM" id="MobiDB-lite"/>
    </source>
</evidence>
<proteinExistence type="predicted"/>
<comment type="caution">
    <text evidence="2">The sequence shown here is derived from an EMBL/GenBank/DDBJ whole genome shotgun (WGS) entry which is preliminary data.</text>
</comment>
<feature type="region of interest" description="Disordered" evidence="1">
    <location>
        <begin position="1"/>
        <end position="29"/>
    </location>
</feature>
<evidence type="ECO:0000313" key="2">
    <source>
        <dbReference type="EMBL" id="MXR35766.1"/>
    </source>
</evidence>
<protein>
    <submittedName>
        <fullName evidence="2">Formate dehydrogenase accessory protein FdhE</fullName>
    </submittedName>
</protein>
<name>A0A845BN86_9NEIS</name>
<dbReference type="Proteomes" id="UP000467214">
    <property type="component" value="Unassembled WGS sequence"/>
</dbReference>
<feature type="compositionally biased region" description="Basic and acidic residues" evidence="1">
    <location>
        <begin position="20"/>
        <end position="29"/>
    </location>
</feature>
<dbReference type="AlphaFoldDB" id="A0A845BN86"/>
<dbReference type="EMBL" id="WSSB01000001">
    <property type="protein sequence ID" value="MXR35766.1"/>
    <property type="molecule type" value="Genomic_DNA"/>
</dbReference>